<dbReference type="RefSeq" id="XP_010244952.1">
    <property type="nucleotide sequence ID" value="XM_010246650.1"/>
</dbReference>
<organism evidence="2 3">
    <name type="scientific">Nelumbo nucifera</name>
    <name type="common">Sacred lotus</name>
    <dbReference type="NCBI Taxonomy" id="4432"/>
    <lineage>
        <taxon>Eukaryota</taxon>
        <taxon>Viridiplantae</taxon>
        <taxon>Streptophyta</taxon>
        <taxon>Embryophyta</taxon>
        <taxon>Tracheophyta</taxon>
        <taxon>Spermatophyta</taxon>
        <taxon>Magnoliopsida</taxon>
        <taxon>Proteales</taxon>
        <taxon>Nelumbonaceae</taxon>
        <taxon>Nelumbo</taxon>
    </lineage>
</organism>
<protein>
    <submittedName>
        <fullName evidence="3">Brain acid soluble protein 1-like</fullName>
    </submittedName>
</protein>
<feature type="region of interest" description="Disordered" evidence="1">
    <location>
        <begin position="111"/>
        <end position="140"/>
    </location>
</feature>
<evidence type="ECO:0000313" key="2">
    <source>
        <dbReference type="Proteomes" id="UP000189703"/>
    </source>
</evidence>
<keyword evidence="2" id="KW-1185">Reference proteome</keyword>
<sequence length="140" mass="14691">MLSFTAGPMEAEKIDGQRLFRQMKRKKCLAKKARVESPQASAEAQPSQAPAPEPELPPPHPVIELEEDMTPQGPEMAAEPTTEPAKTVTRGDTGAAPGVHLAETAAKACPADAAAEASEESAHAVEMTTSSSKSQGVKVF</sequence>
<gene>
    <name evidence="3" type="primary">LOC104588632</name>
</gene>
<evidence type="ECO:0000313" key="3">
    <source>
        <dbReference type="RefSeq" id="XP_010244952.1"/>
    </source>
</evidence>
<name>A0A1U7YZA6_NELNU</name>
<dbReference type="KEGG" id="nnu:104588632"/>
<dbReference type="Proteomes" id="UP000189703">
    <property type="component" value="Unplaced"/>
</dbReference>
<feature type="region of interest" description="Disordered" evidence="1">
    <location>
        <begin position="1"/>
        <end position="20"/>
    </location>
</feature>
<reference evidence="3" key="1">
    <citation type="submission" date="2025-08" db="UniProtKB">
        <authorList>
            <consortium name="RefSeq"/>
        </authorList>
    </citation>
    <scope>IDENTIFICATION</scope>
</reference>
<evidence type="ECO:0000256" key="1">
    <source>
        <dbReference type="SAM" id="MobiDB-lite"/>
    </source>
</evidence>
<accession>A0A1U7YZA6</accession>
<feature type="compositionally biased region" description="Pro residues" evidence="1">
    <location>
        <begin position="49"/>
        <end position="61"/>
    </location>
</feature>
<proteinExistence type="predicted"/>
<dbReference type="GeneID" id="104588632"/>
<feature type="compositionally biased region" description="Low complexity" evidence="1">
    <location>
        <begin position="36"/>
        <end position="48"/>
    </location>
</feature>
<feature type="region of interest" description="Disordered" evidence="1">
    <location>
        <begin position="25"/>
        <end position="96"/>
    </location>
</feature>
<dbReference type="InParanoid" id="A0A1U7YZA6"/>
<feature type="compositionally biased region" description="Polar residues" evidence="1">
    <location>
        <begin position="127"/>
        <end position="140"/>
    </location>
</feature>
<dbReference type="AlphaFoldDB" id="A0A1U7YZA6"/>